<gene>
    <name evidence="1" type="primary">Nfu_g_1_016582</name>
</gene>
<dbReference type="AlphaFoldDB" id="A0A1A7X3C1"/>
<sequence>LIVSINSIHFAKDKILYIYNVGTCAKMKQTRIMIKMYTKLQKPNVKRHFDTTITLNTSSGLSLSLCLTLTHTHT</sequence>
<organism evidence="1">
    <name type="scientific">Iconisemion striatum</name>
    <dbReference type="NCBI Taxonomy" id="60296"/>
    <lineage>
        <taxon>Eukaryota</taxon>
        <taxon>Metazoa</taxon>
        <taxon>Chordata</taxon>
        <taxon>Craniata</taxon>
        <taxon>Vertebrata</taxon>
        <taxon>Euteleostomi</taxon>
        <taxon>Actinopterygii</taxon>
        <taxon>Neopterygii</taxon>
        <taxon>Teleostei</taxon>
        <taxon>Neoteleostei</taxon>
        <taxon>Acanthomorphata</taxon>
        <taxon>Ovalentaria</taxon>
        <taxon>Atherinomorphae</taxon>
        <taxon>Cyprinodontiformes</taxon>
        <taxon>Nothobranchiidae</taxon>
        <taxon>Iconisemion</taxon>
    </lineage>
</organism>
<feature type="non-terminal residue" evidence="1">
    <location>
        <position position="1"/>
    </location>
</feature>
<proteinExistence type="predicted"/>
<dbReference type="EMBL" id="HADW01011005">
    <property type="protein sequence ID" value="SBP12405.1"/>
    <property type="molecule type" value="Transcribed_RNA"/>
</dbReference>
<accession>A0A1A7X3C1</accession>
<name>A0A1A7X3C1_9TELE</name>
<reference evidence="1" key="2">
    <citation type="submission" date="2016-06" db="EMBL/GenBank/DDBJ databases">
        <title>The genome of a short-lived fish provides insights into sex chromosome evolution and the genetic control of aging.</title>
        <authorList>
            <person name="Reichwald K."/>
            <person name="Felder M."/>
            <person name="Petzold A."/>
            <person name="Koch P."/>
            <person name="Groth M."/>
            <person name="Platzer M."/>
        </authorList>
    </citation>
    <scope>NUCLEOTIDE SEQUENCE</scope>
    <source>
        <tissue evidence="1">Brain</tissue>
    </source>
</reference>
<evidence type="ECO:0000313" key="1">
    <source>
        <dbReference type="EMBL" id="SBP12405.1"/>
    </source>
</evidence>
<protein>
    <submittedName>
        <fullName evidence="1">Uncharacterized protein</fullName>
    </submittedName>
</protein>
<feature type="non-terminal residue" evidence="1">
    <location>
        <position position="74"/>
    </location>
</feature>
<reference evidence="1" key="1">
    <citation type="submission" date="2016-05" db="EMBL/GenBank/DDBJ databases">
        <authorList>
            <person name="Lavstsen T."/>
            <person name="Jespersen J.S."/>
        </authorList>
    </citation>
    <scope>NUCLEOTIDE SEQUENCE</scope>
    <source>
        <tissue evidence="1">Brain</tissue>
    </source>
</reference>